<keyword evidence="12" id="KW-0902">Two-component regulatory system</keyword>
<dbReference type="FunFam" id="1.10.287.130:FF:000001">
    <property type="entry name" value="Two-component sensor histidine kinase"/>
    <property type="match status" value="1"/>
</dbReference>
<dbReference type="SMART" id="SM00388">
    <property type="entry name" value="HisKA"/>
    <property type="match status" value="1"/>
</dbReference>
<keyword evidence="6" id="KW-0808">Transferase</keyword>
<proteinExistence type="predicted"/>
<dbReference type="PROSITE" id="PS50109">
    <property type="entry name" value="HIS_KIN"/>
    <property type="match status" value="1"/>
</dbReference>
<dbReference type="CDD" id="cd00082">
    <property type="entry name" value="HisKA"/>
    <property type="match status" value="1"/>
</dbReference>
<organism evidence="17 18">
    <name type="scientific">Candidatus Scatomonas pullistercoris</name>
    <dbReference type="NCBI Taxonomy" id="2840920"/>
    <lineage>
        <taxon>Bacteria</taxon>
        <taxon>Bacillati</taxon>
        <taxon>Bacillota</taxon>
        <taxon>Clostridia</taxon>
        <taxon>Lachnospirales</taxon>
        <taxon>Lachnospiraceae</taxon>
        <taxon>Lachnospiraceae incertae sedis</taxon>
        <taxon>Candidatus Scatomonas</taxon>
    </lineage>
</organism>
<keyword evidence="7 14" id="KW-0812">Transmembrane</keyword>
<dbReference type="GO" id="GO:0000155">
    <property type="term" value="F:phosphorelay sensor kinase activity"/>
    <property type="evidence" value="ECO:0007669"/>
    <property type="project" value="InterPro"/>
</dbReference>
<dbReference type="FunFam" id="3.30.565.10:FF:000006">
    <property type="entry name" value="Sensor histidine kinase WalK"/>
    <property type="match status" value="1"/>
</dbReference>
<dbReference type="Pfam" id="PF00512">
    <property type="entry name" value="HisKA"/>
    <property type="match status" value="1"/>
</dbReference>
<dbReference type="PANTHER" id="PTHR45528:SF1">
    <property type="entry name" value="SENSOR HISTIDINE KINASE CPXA"/>
    <property type="match status" value="1"/>
</dbReference>
<feature type="transmembrane region" description="Helical" evidence="14">
    <location>
        <begin position="6"/>
        <end position="27"/>
    </location>
</feature>
<evidence type="ECO:0000256" key="6">
    <source>
        <dbReference type="ARBA" id="ARBA00022679"/>
    </source>
</evidence>
<dbReference type="InterPro" id="IPR003594">
    <property type="entry name" value="HATPase_dom"/>
</dbReference>
<dbReference type="Gene3D" id="6.10.340.10">
    <property type="match status" value="1"/>
</dbReference>
<keyword evidence="9" id="KW-0418">Kinase</keyword>
<keyword evidence="10" id="KW-0067">ATP-binding</keyword>
<evidence type="ECO:0000256" key="8">
    <source>
        <dbReference type="ARBA" id="ARBA00022741"/>
    </source>
</evidence>
<dbReference type="PRINTS" id="PR00344">
    <property type="entry name" value="BCTRLSENSOR"/>
</dbReference>
<comment type="catalytic activity">
    <reaction evidence="1">
        <text>ATP + protein L-histidine = ADP + protein N-phospho-L-histidine.</text>
        <dbReference type="EC" id="2.7.13.3"/>
    </reaction>
</comment>
<evidence type="ECO:0000256" key="11">
    <source>
        <dbReference type="ARBA" id="ARBA00022989"/>
    </source>
</evidence>
<gene>
    <name evidence="17" type="ORF">IAB71_06695</name>
</gene>
<evidence type="ECO:0000259" key="15">
    <source>
        <dbReference type="PROSITE" id="PS50109"/>
    </source>
</evidence>
<name>A0A9D1P3V9_9FIRM</name>
<dbReference type="SUPFAM" id="SSF158472">
    <property type="entry name" value="HAMP domain-like"/>
    <property type="match status" value="1"/>
</dbReference>
<dbReference type="SMART" id="SM00304">
    <property type="entry name" value="HAMP"/>
    <property type="match status" value="1"/>
</dbReference>
<dbReference type="GO" id="GO:0005886">
    <property type="term" value="C:plasma membrane"/>
    <property type="evidence" value="ECO:0007669"/>
    <property type="project" value="UniProtKB-SubCell"/>
</dbReference>
<evidence type="ECO:0000313" key="18">
    <source>
        <dbReference type="Proteomes" id="UP000824169"/>
    </source>
</evidence>
<evidence type="ECO:0000256" key="14">
    <source>
        <dbReference type="SAM" id="Phobius"/>
    </source>
</evidence>
<evidence type="ECO:0000256" key="9">
    <source>
        <dbReference type="ARBA" id="ARBA00022777"/>
    </source>
</evidence>
<evidence type="ECO:0000256" key="12">
    <source>
        <dbReference type="ARBA" id="ARBA00023012"/>
    </source>
</evidence>
<dbReference type="SUPFAM" id="SSF55874">
    <property type="entry name" value="ATPase domain of HSP90 chaperone/DNA topoisomerase II/histidine kinase"/>
    <property type="match status" value="1"/>
</dbReference>
<dbReference type="InterPro" id="IPR003660">
    <property type="entry name" value="HAMP_dom"/>
</dbReference>
<dbReference type="InterPro" id="IPR004358">
    <property type="entry name" value="Sig_transdc_His_kin-like_C"/>
</dbReference>
<dbReference type="PANTHER" id="PTHR45528">
    <property type="entry name" value="SENSOR HISTIDINE KINASE CPXA"/>
    <property type="match status" value="1"/>
</dbReference>
<dbReference type="Pfam" id="PF02518">
    <property type="entry name" value="HATPase_c"/>
    <property type="match status" value="1"/>
</dbReference>
<evidence type="ECO:0000256" key="10">
    <source>
        <dbReference type="ARBA" id="ARBA00022840"/>
    </source>
</evidence>
<evidence type="ECO:0000256" key="4">
    <source>
        <dbReference type="ARBA" id="ARBA00022475"/>
    </source>
</evidence>
<dbReference type="GO" id="GO:0005524">
    <property type="term" value="F:ATP binding"/>
    <property type="evidence" value="ECO:0007669"/>
    <property type="project" value="UniProtKB-KW"/>
</dbReference>
<dbReference type="InterPro" id="IPR036890">
    <property type="entry name" value="HATPase_C_sf"/>
</dbReference>
<keyword evidence="4" id="KW-1003">Cell membrane</keyword>
<evidence type="ECO:0000256" key="3">
    <source>
        <dbReference type="ARBA" id="ARBA00012438"/>
    </source>
</evidence>
<feature type="transmembrane region" description="Helical" evidence="14">
    <location>
        <begin position="173"/>
        <end position="195"/>
    </location>
</feature>
<dbReference type="PROSITE" id="PS50885">
    <property type="entry name" value="HAMP"/>
    <property type="match status" value="1"/>
</dbReference>
<dbReference type="Proteomes" id="UP000824169">
    <property type="component" value="Unassembled WGS sequence"/>
</dbReference>
<evidence type="ECO:0000259" key="16">
    <source>
        <dbReference type="PROSITE" id="PS50885"/>
    </source>
</evidence>
<evidence type="ECO:0000256" key="2">
    <source>
        <dbReference type="ARBA" id="ARBA00004651"/>
    </source>
</evidence>
<dbReference type="InterPro" id="IPR005467">
    <property type="entry name" value="His_kinase_dom"/>
</dbReference>
<evidence type="ECO:0000313" key="17">
    <source>
        <dbReference type="EMBL" id="HIV25460.1"/>
    </source>
</evidence>
<keyword evidence="8" id="KW-0547">Nucleotide-binding</keyword>
<reference evidence="17" key="2">
    <citation type="journal article" date="2021" name="PeerJ">
        <title>Extensive microbial diversity within the chicken gut microbiome revealed by metagenomics and culture.</title>
        <authorList>
            <person name="Gilroy R."/>
            <person name="Ravi A."/>
            <person name="Getino M."/>
            <person name="Pursley I."/>
            <person name="Horton D.L."/>
            <person name="Alikhan N.F."/>
            <person name="Baker D."/>
            <person name="Gharbi K."/>
            <person name="Hall N."/>
            <person name="Watson M."/>
            <person name="Adriaenssens E.M."/>
            <person name="Foster-Nyarko E."/>
            <person name="Jarju S."/>
            <person name="Secka A."/>
            <person name="Antonio M."/>
            <person name="Oren A."/>
            <person name="Chaudhuri R.R."/>
            <person name="La Ragione R."/>
            <person name="Hildebrand F."/>
            <person name="Pallen M.J."/>
        </authorList>
    </citation>
    <scope>NUCLEOTIDE SEQUENCE</scope>
    <source>
        <strain evidence="17">CHK188-20938</strain>
    </source>
</reference>
<dbReference type="EMBL" id="DVOO01000018">
    <property type="protein sequence ID" value="HIV25460.1"/>
    <property type="molecule type" value="Genomic_DNA"/>
</dbReference>
<reference evidence="17" key="1">
    <citation type="submission" date="2020-10" db="EMBL/GenBank/DDBJ databases">
        <authorList>
            <person name="Gilroy R."/>
        </authorList>
    </citation>
    <scope>NUCLEOTIDE SEQUENCE</scope>
    <source>
        <strain evidence="17">CHK188-20938</strain>
    </source>
</reference>
<evidence type="ECO:0000256" key="1">
    <source>
        <dbReference type="ARBA" id="ARBA00000085"/>
    </source>
</evidence>
<keyword evidence="11 14" id="KW-1133">Transmembrane helix</keyword>
<comment type="subcellular location">
    <subcellularLocation>
        <location evidence="2">Cell membrane</location>
        <topology evidence="2">Multi-pass membrane protein</topology>
    </subcellularLocation>
</comment>
<evidence type="ECO:0000256" key="13">
    <source>
        <dbReference type="ARBA" id="ARBA00023136"/>
    </source>
</evidence>
<dbReference type="CDD" id="cd06225">
    <property type="entry name" value="HAMP"/>
    <property type="match status" value="1"/>
</dbReference>
<sequence length="472" mass="53899">MQRRLFWKFFLAYILIGIASFILIATLGSRMVEQALINSSSRRLYLEADEIASSQGAIFISDAGSLEDIHENLVALSLYQNSRIWLISPEGEILLDTSSDLNTDSPPVLQDFDPVALGSGYYTIGHFFNYFDQEVMSVMVPITSNLNIRGYVAIHMDMADIYEDRELLLSRFYLLYFILFLIFFLVLVLVLFFIYRPLKKITRGAQEYASGNLDYNISYHSSDEMGYLAQTLNYMSDELKRTDEYQRKFVANVSHDFRSPLTSIKGYVEAILDGTIPPEMQEKYLKIVLFETDRLNKLTRSMLALNRMDNKGFYLDIKDFDINTVIKNTAASFEGTCTAKRISIELLLSAEKLYVSADMMKIQQVLYNLIDNAIKFSPNNSTIRVETTERHEKVFVSVKDNGIGIPRASLSKIWERFYKIDASRGKDRKGTGLGLSIVKEIISAHKQNINVISTEGIGTEFVFSLDRAKQEN</sequence>
<accession>A0A9D1P3V9</accession>
<dbReference type="CDD" id="cd00075">
    <property type="entry name" value="HATPase"/>
    <property type="match status" value="1"/>
</dbReference>
<dbReference type="EC" id="2.7.13.3" evidence="3"/>
<dbReference type="SMART" id="SM00387">
    <property type="entry name" value="HATPase_c"/>
    <property type="match status" value="1"/>
</dbReference>
<keyword evidence="5" id="KW-0597">Phosphoprotein</keyword>
<evidence type="ECO:0000256" key="7">
    <source>
        <dbReference type="ARBA" id="ARBA00022692"/>
    </source>
</evidence>
<dbReference type="Gene3D" id="1.10.287.130">
    <property type="match status" value="1"/>
</dbReference>
<evidence type="ECO:0000256" key="5">
    <source>
        <dbReference type="ARBA" id="ARBA00022553"/>
    </source>
</evidence>
<dbReference type="Pfam" id="PF00672">
    <property type="entry name" value="HAMP"/>
    <property type="match status" value="1"/>
</dbReference>
<dbReference type="SUPFAM" id="SSF47384">
    <property type="entry name" value="Homodimeric domain of signal transducing histidine kinase"/>
    <property type="match status" value="1"/>
</dbReference>
<feature type="domain" description="Histidine kinase" evidence="15">
    <location>
        <begin position="252"/>
        <end position="469"/>
    </location>
</feature>
<dbReference type="InterPro" id="IPR050398">
    <property type="entry name" value="HssS/ArlS-like"/>
</dbReference>
<comment type="caution">
    <text evidence="17">The sequence shown here is derived from an EMBL/GenBank/DDBJ whole genome shotgun (WGS) entry which is preliminary data.</text>
</comment>
<dbReference type="InterPro" id="IPR036097">
    <property type="entry name" value="HisK_dim/P_sf"/>
</dbReference>
<feature type="domain" description="HAMP" evidence="16">
    <location>
        <begin position="196"/>
        <end position="244"/>
    </location>
</feature>
<dbReference type="AlphaFoldDB" id="A0A9D1P3V9"/>
<dbReference type="Gene3D" id="3.30.565.10">
    <property type="entry name" value="Histidine kinase-like ATPase, C-terminal domain"/>
    <property type="match status" value="1"/>
</dbReference>
<keyword evidence="13 14" id="KW-0472">Membrane</keyword>
<protein>
    <recommendedName>
        <fullName evidence="3">histidine kinase</fullName>
        <ecNumber evidence="3">2.7.13.3</ecNumber>
    </recommendedName>
</protein>
<dbReference type="InterPro" id="IPR003661">
    <property type="entry name" value="HisK_dim/P_dom"/>
</dbReference>